<sequence>MDATQPVVMRISGRLTPDDVPRLCEELHARLSGTGVTEAICDVGGLTHASLTAVNALARMQLTARRLGCRVRMRGAGPELRALLELVGLGEVA</sequence>
<name>A0ACC6PZP3_9ACTN</name>
<organism evidence="1 2">
    <name type="scientific">Streptomyces achmelvichensis</name>
    <dbReference type="NCBI Taxonomy" id="3134111"/>
    <lineage>
        <taxon>Bacteria</taxon>
        <taxon>Bacillati</taxon>
        <taxon>Actinomycetota</taxon>
        <taxon>Actinomycetes</taxon>
        <taxon>Kitasatosporales</taxon>
        <taxon>Streptomycetaceae</taxon>
        <taxon>Streptomyces</taxon>
    </lineage>
</organism>
<dbReference type="EMBL" id="JBBKAJ010000022">
    <property type="protein sequence ID" value="MEJ8636968.1"/>
    <property type="molecule type" value="Genomic_DNA"/>
</dbReference>
<protein>
    <submittedName>
        <fullName evidence="1">STAS domain-containing protein</fullName>
    </submittedName>
</protein>
<keyword evidence="2" id="KW-1185">Reference proteome</keyword>
<reference evidence="1" key="1">
    <citation type="submission" date="2024-03" db="EMBL/GenBank/DDBJ databases">
        <title>Novel Streptomyces species of biotechnological and ecological value are a feature of Machair soil.</title>
        <authorList>
            <person name="Prole J.R."/>
            <person name="Goodfellow M."/>
            <person name="Allenby N."/>
            <person name="Ward A.C."/>
        </authorList>
    </citation>
    <scope>NUCLEOTIDE SEQUENCE</scope>
    <source>
        <strain evidence="1">MS2.AVA.5</strain>
    </source>
</reference>
<evidence type="ECO:0000313" key="1">
    <source>
        <dbReference type="EMBL" id="MEJ8636968.1"/>
    </source>
</evidence>
<dbReference type="Proteomes" id="UP001377168">
    <property type="component" value="Unassembled WGS sequence"/>
</dbReference>
<proteinExistence type="predicted"/>
<gene>
    <name evidence="1" type="ORF">WKI67_26755</name>
</gene>
<comment type="caution">
    <text evidence="1">The sequence shown here is derived from an EMBL/GenBank/DDBJ whole genome shotgun (WGS) entry which is preliminary data.</text>
</comment>
<evidence type="ECO:0000313" key="2">
    <source>
        <dbReference type="Proteomes" id="UP001377168"/>
    </source>
</evidence>
<accession>A0ACC6PZP3</accession>